<organism evidence="2 3">
    <name type="scientific">Shewanella hanedai</name>
    <name type="common">Alteromonas hanedai</name>
    <dbReference type="NCBI Taxonomy" id="25"/>
    <lineage>
        <taxon>Bacteria</taxon>
        <taxon>Pseudomonadati</taxon>
        <taxon>Pseudomonadota</taxon>
        <taxon>Gammaproteobacteria</taxon>
        <taxon>Alteromonadales</taxon>
        <taxon>Shewanellaceae</taxon>
        <taxon>Shewanella</taxon>
    </lineage>
</organism>
<sequence length="768" mass="85629">MMTMMKKLLAVSITTALTLGMTACSSDDDTETVEVPVPAAPLEVSFERTYKATPDGAWFGLHDERNELNYQEYNDGRPMPNGAEPWVNSQYVLASTATETKIWYGAATSVYCYWPMVSMAMPMALMNYETERQACQLMAPTGQMPDAQAFVYDPATGENIHINDKTVKNGDQYWADMMDFHGKEIGIKNAVKAPEGTPEELIDPDGWLLDENGTLVLEDDQTRYPFSFRGNGESQGLVFVMGYLTTPDPDVVNQGESDKIGYNRLFVFNEEKMEYLGYSEFTYDTVRRFITVDHKDGSEGMYWFGGPDQSGGQAGVAKNQMLRWVGTPEEPLKGGSLGNGFDIVSDDTFLDYGVVGDVDMFQDADGDNRLIMSSWYNPTGNAAAKPYTSKMPDAGFTAENKASYNDFFRYDQYDPDTVGAHGSKLAAQAFYDGYLYFGSYHQGTSGAYNHLIKKHCVTVGFNDDGTPIEEGSLCDLKNSVQQQDELTIAKHDEFMMKTWRALSLFRIKTEDIVNGDIDDVELLYGNEQDWVFVDDGKDGYHFEMQPNLMGQKPLFGKEGFGHEGLVYAFTMTEHDGKLFLGTWNATAGLYDIFENGIEGYKHPDSHNKIALGDEVLNPNDIAAQIGKDTEKGIYDDMYAKFIADGMTEEEAHKQALVMSKLLNPIPTDGGMIGEERVVHNNPAYFLYKAVKEQNQADDLAGRGGWLAVFEDTKSPATIVDKYGFGNSCNNGIRNYSKVDGELYFGTTSYCNLGEEAGLEFYKYTGDNR</sequence>
<dbReference type="Proteomes" id="UP000318126">
    <property type="component" value="Unassembled WGS sequence"/>
</dbReference>
<evidence type="ECO:0000313" key="2">
    <source>
        <dbReference type="EMBL" id="TRY14916.1"/>
    </source>
</evidence>
<name>A0A553JR27_SHEHA</name>
<feature type="signal peptide" evidence="1">
    <location>
        <begin position="1"/>
        <end position="26"/>
    </location>
</feature>
<dbReference type="AlphaFoldDB" id="A0A553JR27"/>
<reference evidence="3" key="1">
    <citation type="submission" date="2019-07" db="EMBL/GenBank/DDBJ databases">
        <title>Shewanella sp. YLB-08 draft genomic sequence.</title>
        <authorList>
            <person name="Yu L."/>
        </authorList>
    </citation>
    <scope>NUCLEOTIDE SEQUENCE [LARGE SCALE GENOMIC DNA]</scope>
    <source>
        <strain evidence="3">JCM 20706</strain>
    </source>
</reference>
<keyword evidence="1" id="KW-0732">Signal</keyword>
<feature type="chain" id="PRO_5022192858" evidence="1">
    <location>
        <begin position="27"/>
        <end position="768"/>
    </location>
</feature>
<comment type="caution">
    <text evidence="2">The sequence shown here is derived from an EMBL/GenBank/DDBJ whole genome shotgun (WGS) entry which is preliminary data.</text>
</comment>
<evidence type="ECO:0000313" key="3">
    <source>
        <dbReference type="Proteomes" id="UP000318126"/>
    </source>
</evidence>
<keyword evidence="3" id="KW-1185">Reference proteome</keyword>
<proteinExistence type="predicted"/>
<dbReference type="OrthoDB" id="6247680at2"/>
<dbReference type="PROSITE" id="PS51257">
    <property type="entry name" value="PROKAR_LIPOPROTEIN"/>
    <property type="match status" value="1"/>
</dbReference>
<dbReference type="RefSeq" id="WP_143564023.1">
    <property type="nucleotide sequence ID" value="NZ_VKGK01000007.1"/>
</dbReference>
<accession>A0A553JR27</accession>
<gene>
    <name evidence="2" type="ORF">FN961_07955</name>
</gene>
<dbReference type="EMBL" id="VKGK01000007">
    <property type="protein sequence ID" value="TRY14916.1"/>
    <property type="molecule type" value="Genomic_DNA"/>
</dbReference>
<evidence type="ECO:0000256" key="1">
    <source>
        <dbReference type="SAM" id="SignalP"/>
    </source>
</evidence>
<protein>
    <submittedName>
        <fullName evidence="2">Uncharacterized protein</fullName>
    </submittedName>
</protein>